<dbReference type="WBParaSite" id="nRc.2.0.1.t41306-RA">
    <property type="protein sequence ID" value="nRc.2.0.1.t41306-RA"/>
    <property type="gene ID" value="nRc.2.0.1.g41306"/>
</dbReference>
<evidence type="ECO:0000313" key="5">
    <source>
        <dbReference type="WBParaSite" id="nRc.2.0.1.t41306-RA"/>
    </source>
</evidence>
<keyword evidence="3" id="KW-0732">Signal</keyword>
<dbReference type="Pfam" id="PF11630">
    <property type="entry name" value="Anti-LPS-SCYG"/>
    <property type="match status" value="1"/>
</dbReference>
<proteinExistence type="predicted"/>
<keyword evidence="2" id="KW-0044">Antibiotic</keyword>
<evidence type="ECO:0000256" key="1">
    <source>
        <dbReference type="ARBA" id="ARBA00022529"/>
    </source>
</evidence>
<dbReference type="OMA" id="QATKMEV"/>
<dbReference type="InterPro" id="IPR038539">
    <property type="entry name" value="Anti-LPS_factor/Scygonadin_sf"/>
</dbReference>
<dbReference type="InterPro" id="IPR024509">
    <property type="entry name" value="Anti-LPS_factor/Scygonadin"/>
</dbReference>
<name>A0A915KRC0_ROMCU</name>
<sequence length="126" mass="14374">MAFSVVIFLTIVSLCAVNTQDVLTLETAKQVGDFVYQAARDYFGDSKSFNVHGLACDWKRDAGFHRWQWKYDGKITCPALGQTFNKSGCKSRDCAFKEPMKQLLQYLKDNNRISQAEFDEGMKNVQ</sequence>
<dbReference type="Gene3D" id="3.30.160.320">
    <property type="match status" value="1"/>
</dbReference>
<evidence type="ECO:0000313" key="4">
    <source>
        <dbReference type="Proteomes" id="UP000887565"/>
    </source>
</evidence>
<dbReference type="AlphaFoldDB" id="A0A915KRC0"/>
<evidence type="ECO:0000256" key="3">
    <source>
        <dbReference type="SAM" id="SignalP"/>
    </source>
</evidence>
<dbReference type="Proteomes" id="UP000887565">
    <property type="component" value="Unplaced"/>
</dbReference>
<reference evidence="5" key="1">
    <citation type="submission" date="2022-11" db="UniProtKB">
        <authorList>
            <consortium name="WormBaseParasite"/>
        </authorList>
    </citation>
    <scope>IDENTIFICATION</scope>
</reference>
<keyword evidence="1" id="KW-0929">Antimicrobial</keyword>
<protein>
    <submittedName>
        <fullName evidence="5">Uncharacterized protein</fullName>
    </submittedName>
</protein>
<feature type="signal peptide" evidence="3">
    <location>
        <begin position="1"/>
        <end position="19"/>
    </location>
</feature>
<keyword evidence="4" id="KW-1185">Reference proteome</keyword>
<accession>A0A915KRC0</accession>
<feature type="chain" id="PRO_5037471602" evidence="3">
    <location>
        <begin position="20"/>
        <end position="126"/>
    </location>
</feature>
<dbReference type="GO" id="GO:0042742">
    <property type="term" value="P:defense response to bacterium"/>
    <property type="evidence" value="ECO:0007669"/>
    <property type="project" value="UniProtKB-KW"/>
</dbReference>
<evidence type="ECO:0000256" key="2">
    <source>
        <dbReference type="ARBA" id="ARBA00023022"/>
    </source>
</evidence>
<organism evidence="4 5">
    <name type="scientific">Romanomermis culicivorax</name>
    <name type="common">Nematode worm</name>
    <dbReference type="NCBI Taxonomy" id="13658"/>
    <lineage>
        <taxon>Eukaryota</taxon>
        <taxon>Metazoa</taxon>
        <taxon>Ecdysozoa</taxon>
        <taxon>Nematoda</taxon>
        <taxon>Enoplea</taxon>
        <taxon>Dorylaimia</taxon>
        <taxon>Mermithida</taxon>
        <taxon>Mermithoidea</taxon>
        <taxon>Mermithidae</taxon>
        <taxon>Romanomermis</taxon>
    </lineage>
</organism>